<proteinExistence type="predicted"/>
<evidence type="ECO:0000313" key="1">
    <source>
        <dbReference type="EMBL" id="DAD94345.1"/>
    </source>
</evidence>
<reference evidence="1" key="1">
    <citation type="journal article" date="2021" name="Proc. Natl. Acad. Sci. U.S.A.">
        <title>A Catalog of Tens of Thousands of Viruses from Human Metagenomes Reveals Hidden Associations with Chronic Diseases.</title>
        <authorList>
            <person name="Tisza M.J."/>
            <person name="Buck C.B."/>
        </authorList>
    </citation>
    <scope>NUCLEOTIDE SEQUENCE</scope>
    <source>
        <strain evidence="1">CttFh17</strain>
    </source>
</reference>
<protein>
    <submittedName>
        <fullName evidence="1">Uncharacterized protein</fullName>
    </submittedName>
</protein>
<name>A0A8S5NI42_9CAUD</name>
<accession>A0A8S5NI42</accession>
<sequence length="81" mass="9974">MKWRAIKTWRFWTRNGVMKMKRTPKIIKQQTEEWLDERWTIANMKDVRPQDMSYYMGALKALEFAGYEWKRDADGKHTLFK</sequence>
<dbReference type="EMBL" id="BK015176">
    <property type="protein sequence ID" value="DAD94345.1"/>
    <property type="molecule type" value="Genomic_DNA"/>
</dbReference>
<organism evidence="1">
    <name type="scientific">Siphoviridae sp. cttFh17</name>
    <dbReference type="NCBI Taxonomy" id="2826491"/>
    <lineage>
        <taxon>Viruses</taxon>
        <taxon>Duplodnaviria</taxon>
        <taxon>Heunggongvirae</taxon>
        <taxon>Uroviricota</taxon>
        <taxon>Caudoviricetes</taxon>
    </lineage>
</organism>